<dbReference type="Pfam" id="PF01553">
    <property type="entry name" value="Acyltransferase"/>
    <property type="match status" value="1"/>
</dbReference>
<name>A0ABN7ANA8_9HEMI</name>
<keyword evidence="5" id="KW-0443">Lipid metabolism</keyword>
<reference evidence="8 9" key="1">
    <citation type="submission" date="2023-09" db="EMBL/GenBank/DDBJ databases">
        <title>Nesidiocoris tenuis whole genome shotgun sequence.</title>
        <authorList>
            <person name="Shibata T."/>
            <person name="Shimoda M."/>
            <person name="Kobayashi T."/>
            <person name="Uehara T."/>
        </authorList>
    </citation>
    <scope>NUCLEOTIDE SEQUENCE [LARGE SCALE GENOMIC DNA]</scope>
    <source>
        <strain evidence="8 9">Japan</strain>
    </source>
</reference>
<proteinExistence type="inferred from homology"/>
<keyword evidence="3 5" id="KW-0808">Transferase</keyword>
<dbReference type="SUPFAM" id="SSF69593">
    <property type="entry name" value="Glycerol-3-phosphate (1)-acyltransferase"/>
    <property type="match status" value="1"/>
</dbReference>
<evidence type="ECO:0000256" key="5">
    <source>
        <dbReference type="RuleBase" id="RU361267"/>
    </source>
</evidence>
<comment type="pathway">
    <text evidence="1">Phospholipid metabolism; CDP-diacylglycerol biosynthesis; CDP-diacylglycerol from sn-glycerol 3-phosphate: step 2/3.</text>
</comment>
<evidence type="ECO:0000256" key="2">
    <source>
        <dbReference type="ARBA" id="ARBA00008655"/>
    </source>
</evidence>
<keyword evidence="5" id="KW-0444">Lipid biosynthesis</keyword>
<evidence type="ECO:0000256" key="3">
    <source>
        <dbReference type="ARBA" id="ARBA00022679"/>
    </source>
</evidence>
<comment type="similarity">
    <text evidence="2 5">Belongs to the 1-acyl-sn-glycerol-3-phosphate acyltransferase family.</text>
</comment>
<comment type="domain">
    <text evidence="5">The HXXXXD motif is essential for acyltransferase activity and may constitute the binding site for the phosphate moiety of the glycerol-3-phosphate.</text>
</comment>
<dbReference type="PANTHER" id="PTHR10434">
    <property type="entry name" value="1-ACYL-SN-GLYCEROL-3-PHOSPHATE ACYLTRANSFERASE"/>
    <property type="match status" value="1"/>
</dbReference>
<keyword evidence="6" id="KW-1133">Transmembrane helix</keyword>
<evidence type="ECO:0000256" key="4">
    <source>
        <dbReference type="ARBA" id="ARBA00023315"/>
    </source>
</evidence>
<evidence type="ECO:0000313" key="9">
    <source>
        <dbReference type="Proteomes" id="UP001307889"/>
    </source>
</evidence>
<protein>
    <recommendedName>
        <fullName evidence="5">1-acyl-sn-glycerol-3-phosphate acyltransferase</fullName>
        <ecNumber evidence="5">2.3.1.51</ecNumber>
    </recommendedName>
</protein>
<evidence type="ECO:0000313" key="8">
    <source>
        <dbReference type="EMBL" id="BES93716.1"/>
    </source>
</evidence>
<keyword evidence="5" id="KW-1208">Phospholipid metabolism</keyword>
<feature type="transmembrane region" description="Helical" evidence="6">
    <location>
        <begin position="32"/>
        <end position="58"/>
    </location>
</feature>
<dbReference type="SMART" id="SM00563">
    <property type="entry name" value="PlsC"/>
    <property type="match status" value="1"/>
</dbReference>
<dbReference type="Proteomes" id="UP001307889">
    <property type="component" value="Chromosome 4"/>
</dbReference>
<dbReference type="PANTHER" id="PTHR10434:SF53">
    <property type="entry name" value="1-ACYL-SN-GLYCEROL-3-PHOSPHATE ACYLTRANSFERASE"/>
    <property type="match status" value="1"/>
</dbReference>
<sequence length="284" mass="32775">MPTLDKCSWPFALLVTSMLILIAPKICSNSKIRYYGCYVCYVFYVSLIPMLLSPYFLLRARDITNLLLVGKILKNLNKFIGIKWTVRNEHILSKNRGAVITANHQSIFDILGMFNMWETMGMCTAIAKKELLYVPPFGPAAWLAGLVYIDRRNPKSALQTLKSNTRLIRQFKAKLWVFPEGTRNKTGEQLLTFKKGAFRLAIDTKGPIIPVVFSPYYFINGRDRTFERGEIIISVLEEIPTDGLKPEDTDDLMRRTHDLMSKEYEKLKKEVEGKCRREISFERT</sequence>
<dbReference type="GO" id="GO:0016746">
    <property type="term" value="F:acyltransferase activity"/>
    <property type="evidence" value="ECO:0007669"/>
    <property type="project" value="UniProtKB-KW"/>
</dbReference>
<organism evidence="8 9">
    <name type="scientific">Nesidiocoris tenuis</name>
    <dbReference type="NCBI Taxonomy" id="355587"/>
    <lineage>
        <taxon>Eukaryota</taxon>
        <taxon>Metazoa</taxon>
        <taxon>Ecdysozoa</taxon>
        <taxon>Arthropoda</taxon>
        <taxon>Hexapoda</taxon>
        <taxon>Insecta</taxon>
        <taxon>Pterygota</taxon>
        <taxon>Neoptera</taxon>
        <taxon>Paraneoptera</taxon>
        <taxon>Hemiptera</taxon>
        <taxon>Heteroptera</taxon>
        <taxon>Panheteroptera</taxon>
        <taxon>Cimicomorpha</taxon>
        <taxon>Miridae</taxon>
        <taxon>Dicyphina</taxon>
        <taxon>Nesidiocoris</taxon>
    </lineage>
</organism>
<feature type="transmembrane region" description="Helical" evidence="6">
    <location>
        <begin position="7"/>
        <end position="26"/>
    </location>
</feature>
<feature type="domain" description="Phospholipid/glycerol acyltransferase" evidence="7">
    <location>
        <begin position="98"/>
        <end position="216"/>
    </location>
</feature>
<dbReference type="CDD" id="cd07989">
    <property type="entry name" value="LPLAT_AGPAT-like"/>
    <property type="match status" value="1"/>
</dbReference>
<evidence type="ECO:0000259" key="7">
    <source>
        <dbReference type="SMART" id="SM00563"/>
    </source>
</evidence>
<dbReference type="InterPro" id="IPR002123">
    <property type="entry name" value="Plipid/glycerol_acylTrfase"/>
</dbReference>
<dbReference type="InterPro" id="IPR004552">
    <property type="entry name" value="AGP_acyltrans"/>
</dbReference>
<accession>A0ABN7ANA8</accession>
<dbReference type="EC" id="2.3.1.51" evidence="5"/>
<dbReference type="EMBL" id="AP028912">
    <property type="protein sequence ID" value="BES93716.1"/>
    <property type="molecule type" value="Genomic_DNA"/>
</dbReference>
<evidence type="ECO:0000256" key="6">
    <source>
        <dbReference type="SAM" id="Phobius"/>
    </source>
</evidence>
<gene>
    <name evidence="8" type="ORF">NTJ_06525</name>
</gene>
<evidence type="ECO:0000256" key="1">
    <source>
        <dbReference type="ARBA" id="ARBA00004728"/>
    </source>
</evidence>
<keyword evidence="5" id="KW-0594">Phospholipid biosynthesis</keyword>
<keyword evidence="9" id="KW-1185">Reference proteome</keyword>
<comment type="catalytic activity">
    <reaction evidence="5">
        <text>a 1-acyl-sn-glycero-3-phosphate + an acyl-CoA = a 1,2-diacyl-sn-glycero-3-phosphate + CoA</text>
        <dbReference type="Rhea" id="RHEA:19709"/>
        <dbReference type="ChEBI" id="CHEBI:57287"/>
        <dbReference type="ChEBI" id="CHEBI:57970"/>
        <dbReference type="ChEBI" id="CHEBI:58342"/>
        <dbReference type="ChEBI" id="CHEBI:58608"/>
        <dbReference type="EC" id="2.3.1.51"/>
    </reaction>
</comment>
<keyword evidence="4 5" id="KW-0012">Acyltransferase</keyword>
<keyword evidence="6" id="KW-0812">Transmembrane</keyword>
<keyword evidence="6" id="KW-0472">Membrane</keyword>
<dbReference type="NCBIfam" id="TIGR00530">
    <property type="entry name" value="AGP_acyltrn"/>
    <property type="match status" value="1"/>
</dbReference>